<dbReference type="EMBL" id="CP118246">
    <property type="protein sequence ID" value="WDR03043.1"/>
    <property type="molecule type" value="Genomic_DNA"/>
</dbReference>
<feature type="region of interest" description="Disordered" evidence="1">
    <location>
        <begin position="41"/>
        <end position="60"/>
    </location>
</feature>
<organism evidence="2 3">
    <name type="scientific">Devosia algicola</name>
    <dbReference type="NCBI Taxonomy" id="3026418"/>
    <lineage>
        <taxon>Bacteria</taxon>
        <taxon>Pseudomonadati</taxon>
        <taxon>Pseudomonadota</taxon>
        <taxon>Alphaproteobacteria</taxon>
        <taxon>Hyphomicrobiales</taxon>
        <taxon>Devosiaceae</taxon>
        <taxon>Devosia</taxon>
    </lineage>
</organism>
<dbReference type="Proteomes" id="UP001220530">
    <property type="component" value="Chromosome"/>
</dbReference>
<protein>
    <submittedName>
        <fullName evidence="2">Uncharacterized protein</fullName>
    </submittedName>
</protein>
<proteinExistence type="predicted"/>
<gene>
    <name evidence="2" type="ORF">PSQ19_02215</name>
</gene>
<evidence type="ECO:0000256" key="1">
    <source>
        <dbReference type="SAM" id="MobiDB-lite"/>
    </source>
</evidence>
<evidence type="ECO:0000313" key="2">
    <source>
        <dbReference type="EMBL" id="WDR03043.1"/>
    </source>
</evidence>
<feature type="compositionally biased region" description="Basic residues" evidence="1">
    <location>
        <begin position="43"/>
        <end position="54"/>
    </location>
</feature>
<sequence length="60" mass="6654">MSTNPDYRKNAATLSEHLIAEDGTAKAIKVIERVMANFVPGTSKKKKRRAKRKPLLSQTG</sequence>
<name>A0ABY7YPG8_9HYPH</name>
<evidence type="ECO:0000313" key="3">
    <source>
        <dbReference type="Proteomes" id="UP001220530"/>
    </source>
</evidence>
<reference evidence="2 3" key="1">
    <citation type="submission" date="2023-02" db="EMBL/GenBank/DDBJ databases">
        <title>Devosia algicola sp. nov., isolated from the phycosphere of marine algae.</title>
        <authorList>
            <person name="Kim J.M."/>
            <person name="Lee J.K."/>
            <person name="Choi B.J."/>
            <person name="Bayburt H."/>
            <person name="Jeon C.O."/>
        </authorList>
    </citation>
    <scope>NUCLEOTIDE SEQUENCE [LARGE SCALE GENOMIC DNA]</scope>
    <source>
        <strain evidence="2 3">G20-9</strain>
    </source>
</reference>
<keyword evidence="3" id="KW-1185">Reference proteome</keyword>
<accession>A0ABY7YPG8</accession>